<sequence>MQRLRVEELWRRAQQRRRRRKWIRRELRPAIGVSTQSEECLSRAAGARSAGRVFGGMGWGLAAGDVNNNGGKEGWKDGWMDGWTDERRREEKRRVVSTSQAVGAVQLSREAQAGADKPGLDAVAEVSARKTMMPNSGPRGTHKQRACRLGPLCFVRALLLFCFPTTLKPGSSLLRRRASYVEFWRLLSLRDASHSSVV</sequence>
<dbReference type="Proteomes" id="UP001367316">
    <property type="component" value="Unassembled WGS sequence"/>
</dbReference>
<accession>A0ABR1MUG9</accession>
<comment type="caution">
    <text evidence="1">The sequence shown here is derived from an EMBL/GenBank/DDBJ whole genome shotgun (WGS) entry which is preliminary data.</text>
</comment>
<keyword evidence="2" id="KW-1185">Reference proteome</keyword>
<organism evidence="1 2">
    <name type="scientific">Phyllosticta paracitricarpa</name>
    <dbReference type="NCBI Taxonomy" id="2016321"/>
    <lineage>
        <taxon>Eukaryota</taxon>
        <taxon>Fungi</taxon>
        <taxon>Dikarya</taxon>
        <taxon>Ascomycota</taxon>
        <taxon>Pezizomycotina</taxon>
        <taxon>Dothideomycetes</taxon>
        <taxon>Dothideomycetes incertae sedis</taxon>
        <taxon>Botryosphaeriales</taxon>
        <taxon>Phyllostictaceae</taxon>
        <taxon>Phyllosticta</taxon>
    </lineage>
</organism>
<gene>
    <name evidence="1" type="ORF">JOL62DRAFT_369451</name>
</gene>
<dbReference type="EMBL" id="JBBPBF010000055">
    <property type="protein sequence ID" value="KAK7606088.1"/>
    <property type="molecule type" value="Genomic_DNA"/>
</dbReference>
<name>A0ABR1MUG9_9PEZI</name>
<evidence type="ECO:0000313" key="1">
    <source>
        <dbReference type="EMBL" id="KAK7606088.1"/>
    </source>
</evidence>
<reference evidence="1 2" key="1">
    <citation type="submission" date="2024-04" db="EMBL/GenBank/DDBJ databases">
        <title>Phyllosticta paracitricarpa is synonymous to the EU quarantine fungus P. citricarpa based on phylogenomic analyses.</title>
        <authorList>
            <consortium name="Lawrence Berkeley National Laboratory"/>
            <person name="Van ingen-buijs V.A."/>
            <person name="Van westerhoven A.C."/>
            <person name="Haridas S."/>
            <person name="Skiadas P."/>
            <person name="Martin F."/>
            <person name="Groenewald J.Z."/>
            <person name="Crous P.W."/>
            <person name="Seidl M.F."/>
        </authorList>
    </citation>
    <scope>NUCLEOTIDE SEQUENCE [LARGE SCALE GENOMIC DNA]</scope>
    <source>
        <strain evidence="1 2">CBS 141358</strain>
    </source>
</reference>
<proteinExistence type="predicted"/>
<evidence type="ECO:0000313" key="2">
    <source>
        <dbReference type="Proteomes" id="UP001367316"/>
    </source>
</evidence>
<protein>
    <submittedName>
        <fullName evidence="1">Uncharacterized protein</fullName>
    </submittedName>
</protein>